<dbReference type="AlphaFoldDB" id="A0A1H4CXZ9"/>
<keyword evidence="1" id="KW-0238">DNA-binding</keyword>
<gene>
    <name evidence="3" type="ORF">SAMN05192564_102563</name>
</gene>
<sequence>MKHIQFIEQNGHAAFAVVPIDIWNRVSKLVEDAEDIAAFDEAVQDADDFRIPAAVLDAELAGDHPVKAWRMYRRLTIDALAEAAGVSKPYVSQIENGKRKGGSDVFERLATALDVPVDALIDGDEAKS</sequence>
<reference evidence="4" key="1">
    <citation type="submission" date="2016-10" db="EMBL/GenBank/DDBJ databases">
        <authorList>
            <person name="Varghese N."/>
            <person name="Submissions S."/>
        </authorList>
    </citation>
    <scope>NUCLEOTIDE SEQUENCE [LARGE SCALE GENOMIC DNA]</scope>
    <source>
        <strain evidence="4">LMG 24000</strain>
    </source>
</reference>
<dbReference type="InterPro" id="IPR050807">
    <property type="entry name" value="TransReg_Diox_bact_type"/>
</dbReference>
<dbReference type="RefSeq" id="WP_090532269.1">
    <property type="nucleotide sequence ID" value="NZ_FNRQ01000002.1"/>
</dbReference>
<evidence type="ECO:0000256" key="1">
    <source>
        <dbReference type="ARBA" id="ARBA00023125"/>
    </source>
</evidence>
<dbReference type="InterPro" id="IPR001387">
    <property type="entry name" value="Cro/C1-type_HTH"/>
</dbReference>
<dbReference type="InterPro" id="IPR010982">
    <property type="entry name" value="Lambda_DNA-bd_dom_sf"/>
</dbReference>
<dbReference type="PANTHER" id="PTHR46797">
    <property type="entry name" value="HTH-TYPE TRANSCRIPTIONAL REGULATOR"/>
    <property type="match status" value="1"/>
</dbReference>
<dbReference type="SUPFAM" id="SSF47413">
    <property type="entry name" value="lambda repressor-like DNA-binding domains"/>
    <property type="match status" value="1"/>
</dbReference>
<organism evidence="3 4">
    <name type="scientific">Paraburkholderia sartisoli</name>
    <dbReference type="NCBI Taxonomy" id="83784"/>
    <lineage>
        <taxon>Bacteria</taxon>
        <taxon>Pseudomonadati</taxon>
        <taxon>Pseudomonadota</taxon>
        <taxon>Betaproteobacteria</taxon>
        <taxon>Burkholderiales</taxon>
        <taxon>Burkholderiaceae</taxon>
        <taxon>Paraburkholderia</taxon>
    </lineage>
</organism>
<proteinExistence type="predicted"/>
<dbReference type="GO" id="GO:0003700">
    <property type="term" value="F:DNA-binding transcription factor activity"/>
    <property type="evidence" value="ECO:0007669"/>
    <property type="project" value="TreeGrafter"/>
</dbReference>
<feature type="domain" description="HTH cro/C1-type" evidence="2">
    <location>
        <begin position="66"/>
        <end position="120"/>
    </location>
</feature>
<dbReference type="GO" id="GO:0005829">
    <property type="term" value="C:cytosol"/>
    <property type="evidence" value="ECO:0007669"/>
    <property type="project" value="TreeGrafter"/>
</dbReference>
<name>A0A1H4CXZ9_9BURK</name>
<dbReference type="PROSITE" id="PS50943">
    <property type="entry name" value="HTH_CROC1"/>
    <property type="match status" value="1"/>
</dbReference>
<dbReference type="SMART" id="SM00530">
    <property type="entry name" value="HTH_XRE"/>
    <property type="match status" value="1"/>
</dbReference>
<dbReference type="PANTHER" id="PTHR46797:SF1">
    <property type="entry name" value="METHYLPHOSPHONATE SYNTHASE"/>
    <property type="match status" value="1"/>
</dbReference>
<dbReference type="Proteomes" id="UP000198638">
    <property type="component" value="Unassembled WGS sequence"/>
</dbReference>
<keyword evidence="4" id="KW-1185">Reference proteome</keyword>
<dbReference type="Gene3D" id="1.10.260.40">
    <property type="entry name" value="lambda repressor-like DNA-binding domains"/>
    <property type="match status" value="1"/>
</dbReference>
<dbReference type="CDD" id="cd00093">
    <property type="entry name" value="HTH_XRE"/>
    <property type="match status" value="1"/>
</dbReference>
<dbReference type="STRING" id="83784.SAMN05192564_102563"/>
<protein>
    <submittedName>
        <fullName evidence="3">Helix-turn-helix domain-containing protein</fullName>
    </submittedName>
</protein>
<evidence type="ECO:0000313" key="3">
    <source>
        <dbReference type="EMBL" id="SEA65363.1"/>
    </source>
</evidence>
<dbReference type="OrthoDB" id="9814751at2"/>
<evidence type="ECO:0000313" key="4">
    <source>
        <dbReference type="Proteomes" id="UP000198638"/>
    </source>
</evidence>
<dbReference type="EMBL" id="FNRQ01000002">
    <property type="protein sequence ID" value="SEA65363.1"/>
    <property type="molecule type" value="Genomic_DNA"/>
</dbReference>
<dbReference type="GO" id="GO:0003677">
    <property type="term" value="F:DNA binding"/>
    <property type="evidence" value="ECO:0007669"/>
    <property type="project" value="UniProtKB-KW"/>
</dbReference>
<dbReference type="Pfam" id="PF13560">
    <property type="entry name" value="HTH_31"/>
    <property type="match status" value="1"/>
</dbReference>
<accession>A0A1H4CXZ9</accession>
<evidence type="ECO:0000259" key="2">
    <source>
        <dbReference type="PROSITE" id="PS50943"/>
    </source>
</evidence>